<dbReference type="AlphaFoldDB" id="A0A248TK76"/>
<reference evidence="1 2" key="1">
    <citation type="submission" date="2017-08" db="EMBL/GenBank/DDBJ databases">
        <title>Complete Genome Sequence of Bacillus kochii Oregon-R-modENCODE STRAIN BDGP4, isolated from Drosophila melanogaster gut.</title>
        <authorList>
            <person name="Wan K.H."/>
            <person name="Yu C."/>
            <person name="Park S."/>
            <person name="Hammonds A.S."/>
            <person name="Booth B.W."/>
            <person name="Celniker S.E."/>
        </authorList>
    </citation>
    <scope>NUCLEOTIDE SEQUENCE [LARGE SCALE GENOMIC DNA]</scope>
    <source>
        <strain evidence="1 2">BDGP4</strain>
    </source>
</reference>
<dbReference type="EMBL" id="CP022983">
    <property type="protein sequence ID" value="ASV68613.1"/>
    <property type="molecule type" value="Genomic_DNA"/>
</dbReference>
<organism evidence="1 2">
    <name type="scientific">Cytobacillus kochii</name>
    <dbReference type="NCBI Taxonomy" id="859143"/>
    <lineage>
        <taxon>Bacteria</taxon>
        <taxon>Bacillati</taxon>
        <taxon>Bacillota</taxon>
        <taxon>Bacilli</taxon>
        <taxon>Bacillales</taxon>
        <taxon>Bacillaceae</taxon>
        <taxon>Cytobacillus</taxon>
    </lineage>
</organism>
<gene>
    <name evidence="1" type="ORF">CKF48_15775</name>
</gene>
<dbReference type="RefSeq" id="WP_095372183.1">
    <property type="nucleotide sequence ID" value="NZ_CP022983.1"/>
</dbReference>
<evidence type="ECO:0000313" key="1">
    <source>
        <dbReference type="EMBL" id="ASV68613.1"/>
    </source>
</evidence>
<name>A0A248TK76_9BACI</name>
<accession>A0A248TK76</accession>
<dbReference type="Proteomes" id="UP000215137">
    <property type="component" value="Chromosome"/>
</dbReference>
<sequence length="118" mass="13508">MSFVKRILLTTICLYGLWVIGDISNSITKYNGAGFIDAILIKEKGMIYFIDEEKRPTVQINEEASSNTTYQPDYIPNGPTFLLDYHSFDSGDQVRIWYTSILESYPGRINIVDVEKID</sequence>
<dbReference type="OrthoDB" id="2968216at2"/>
<evidence type="ECO:0000313" key="2">
    <source>
        <dbReference type="Proteomes" id="UP000215137"/>
    </source>
</evidence>
<proteinExistence type="predicted"/>
<keyword evidence="2" id="KW-1185">Reference proteome</keyword>
<dbReference type="KEGG" id="bko:CKF48_15775"/>
<evidence type="ECO:0008006" key="3">
    <source>
        <dbReference type="Google" id="ProtNLM"/>
    </source>
</evidence>
<dbReference type="Gene3D" id="2.40.50.140">
    <property type="entry name" value="Nucleic acid-binding proteins"/>
    <property type="match status" value="1"/>
</dbReference>
<protein>
    <recommendedName>
        <fullName evidence="3">DUF3221 domain-containing protein</fullName>
    </recommendedName>
</protein>
<dbReference type="InterPro" id="IPR012340">
    <property type="entry name" value="NA-bd_OB-fold"/>
</dbReference>